<name>A0ABV6JZB9_9PROT</name>
<dbReference type="RefSeq" id="WP_377046820.1">
    <property type="nucleotide sequence ID" value="NZ_JBHLUN010000037.1"/>
</dbReference>
<proteinExistence type="predicted"/>
<comment type="caution">
    <text evidence="2">The sequence shown here is derived from an EMBL/GenBank/DDBJ whole genome shotgun (WGS) entry which is preliminary data.</text>
</comment>
<dbReference type="EMBL" id="JBHLUN010000037">
    <property type="protein sequence ID" value="MFC0411069.1"/>
    <property type="molecule type" value="Genomic_DNA"/>
</dbReference>
<dbReference type="Proteomes" id="UP001589865">
    <property type="component" value="Unassembled WGS sequence"/>
</dbReference>
<gene>
    <name evidence="2" type="ORF">ACFFGY_22715</name>
</gene>
<evidence type="ECO:0000313" key="3">
    <source>
        <dbReference type="Proteomes" id="UP001589865"/>
    </source>
</evidence>
<reference evidence="2 3" key="1">
    <citation type="submission" date="2024-09" db="EMBL/GenBank/DDBJ databases">
        <authorList>
            <person name="Sun Q."/>
            <person name="Mori K."/>
        </authorList>
    </citation>
    <scope>NUCLEOTIDE SEQUENCE [LARGE SCALE GENOMIC DNA]</scope>
    <source>
        <strain evidence="2 3">TBRC 5777</strain>
    </source>
</reference>
<keyword evidence="3" id="KW-1185">Reference proteome</keyword>
<evidence type="ECO:0000313" key="2">
    <source>
        <dbReference type="EMBL" id="MFC0411069.1"/>
    </source>
</evidence>
<feature type="compositionally biased region" description="Basic and acidic residues" evidence="1">
    <location>
        <begin position="1"/>
        <end position="18"/>
    </location>
</feature>
<evidence type="ECO:0000256" key="1">
    <source>
        <dbReference type="SAM" id="MobiDB-lite"/>
    </source>
</evidence>
<accession>A0ABV6JZB9</accession>
<protein>
    <submittedName>
        <fullName evidence="2">Uncharacterized protein</fullName>
    </submittedName>
</protein>
<sequence length="66" mass="7485">MPKADRHTRSPIERKTPEEEAQIQAGIDADPDNPEMSAADFAAARPAAEVVPEIVEEYRRRLREQK</sequence>
<feature type="region of interest" description="Disordered" evidence="1">
    <location>
        <begin position="1"/>
        <end position="36"/>
    </location>
</feature>
<organism evidence="2 3">
    <name type="scientific">Roseomonas elaeocarpi</name>
    <dbReference type="NCBI Taxonomy" id="907779"/>
    <lineage>
        <taxon>Bacteria</taxon>
        <taxon>Pseudomonadati</taxon>
        <taxon>Pseudomonadota</taxon>
        <taxon>Alphaproteobacteria</taxon>
        <taxon>Acetobacterales</taxon>
        <taxon>Roseomonadaceae</taxon>
        <taxon>Roseomonas</taxon>
    </lineage>
</organism>